<sequence>MHYPKKVIVYKDDDITVRSFGDDPEVSDIIFNNPNSVAAYENKIMPRSSVIGNGGRASIVAGNSGRIVYWSVKPATAWPYKFIGTVKLRYHSGFKRDVPLGRLGALHSTASGSVKMKKITVELHTFQARHMH</sequence>
<evidence type="ECO:0000313" key="2">
    <source>
        <dbReference type="Proteomes" id="UP000808914"/>
    </source>
</evidence>
<accession>A0ABS2Q3C4</accession>
<evidence type="ECO:0000313" key="1">
    <source>
        <dbReference type="EMBL" id="MBM7646799.1"/>
    </source>
</evidence>
<dbReference type="Proteomes" id="UP000808914">
    <property type="component" value="Unassembled WGS sequence"/>
</dbReference>
<organism evidence="1 2">
    <name type="scientific">Scopulibacillus daqui</name>
    <dbReference type="NCBI Taxonomy" id="1469162"/>
    <lineage>
        <taxon>Bacteria</taxon>
        <taxon>Bacillati</taxon>
        <taxon>Bacillota</taxon>
        <taxon>Bacilli</taxon>
        <taxon>Bacillales</taxon>
        <taxon>Sporolactobacillaceae</taxon>
        <taxon>Scopulibacillus</taxon>
    </lineage>
</organism>
<keyword evidence="2" id="KW-1185">Reference proteome</keyword>
<dbReference type="RefSeq" id="WP_205004678.1">
    <property type="nucleotide sequence ID" value="NZ_JAFBER010000030.1"/>
</dbReference>
<protein>
    <submittedName>
        <fullName evidence="1">Uncharacterized protein</fullName>
    </submittedName>
</protein>
<comment type="caution">
    <text evidence="1">The sequence shown here is derived from an EMBL/GenBank/DDBJ whole genome shotgun (WGS) entry which is preliminary data.</text>
</comment>
<gene>
    <name evidence="1" type="ORF">JOD45_003033</name>
</gene>
<reference evidence="1 2" key="1">
    <citation type="submission" date="2021-01" db="EMBL/GenBank/DDBJ databases">
        <title>Genomic Encyclopedia of Type Strains, Phase IV (KMG-IV): sequencing the most valuable type-strain genomes for metagenomic binning, comparative biology and taxonomic classification.</title>
        <authorList>
            <person name="Goeker M."/>
        </authorList>
    </citation>
    <scope>NUCLEOTIDE SEQUENCE [LARGE SCALE GENOMIC DNA]</scope>
    <source>
        <strain evidence="1 2">DSM 28236</strain>
    </source>
</reference>
<dbReference type="EMBL" id="JAFBER010000030">
    <property type="protein sequence ID" value="MBM7646799.1"/>
    <property type="molecule type" value="Genomic_DNA"/>
</dbReference>
<proteinExistence type="predicted"/>
<name>A0ABS2Q3C4_9BACL</name>